<feature type="transmembrane region" description="Helical" evidence="1">
    <location>
        <begin position="31"/>
        <end position="49"/>
    </location>
</feature>
<comment type="caution">
    <text evidence="3">The sequence shown here is derived from an EMBL/GenBank/DDBJ whole genome shotgun (WGS) entry which is preliminary data.</text>
</comment>
<evidence type="ECO:0000259" key="2">
    <source>
        <dbReference type="Pfam" id="PF07596"/>
    </source>
</evidence>
<sequence>MEVNPYDSPQTECKEVASATTPDKPWWKLTLVEYLVIAAIIAVLIALMLPNVRQSRGDYTVLNFSNHLKQVGLALHNYHDVHGAFPPAYVTDEQGQPLYSWRVLILPYLEQEDTYQRFDLTQSWDSKTNRALIAEMPSAFVNPYARERAANGETSCVALVDTFEGRTVLRAGKGRSLQEIPDGASSSGMVVSQPDHFVTWTAPVDVDPLEFLASAAQVQPSRDEPERVFVLWADGSVTFTFRTDELPALIYCDDGRVVSR</sequence>
<dbReference type="AlphaFoldDB" id="A0A2S8FIV9"/>
<keyword evidence="1" id="KW-0472">Membrane</keyword>
<keyword evidence="1" id="KW-1133">Transmembrane helix</keyword>
<gene>
    <name evidence="3" type="ORF">C5Y83_17970</name>
</gene>
<dbReference type="InterPro" id="IPR045584">
    <property type="entry name" value="Pilin-like"/>
</dbReference>
<reference evidence="3 4" key="1">
    <citation type="submission" date="2018-02" db="EMBL/GenBank/DDBJ databases">
        <title>Comparative genomes isolates from brazilian mangrove.</title>
        <authorList>
            <person name="Araujo J.E."/>
            <person name="Taketani R.G."/>
            <person name="Silva M.C.P."/>
            <person name="Loureco M.V."/>
            <person name="Andreote F.D."/>
        </authorList>
    </citation>
    <scope>NUCLEOTIDE SEQUENCE [LARGE SCALE GENOMIC DNA]</scope>
    <source>
        <strain evidence="3 4">Hex-1 MGV</strain>
    </source>
</reference>
<evidence type="ECO:0000256" key="1">
    <source>
        <dbReference type="SAM" id="Phobius"/>
    </source>
</evidence>
<dbReference type="Proteomes" id="UP000238322">
    <property type="component" value="Unassembled WGS sequence"/>
</dbReference>
<protein>
    <recommendedName>
        <fullName evidence="2">DUF1559 domain-containing protein</fullName>
    </recommendedName>
</protein>
<accession>A0A2S8FIV9</accession>
<dbReference type="SUPFAM" id="SSF54523">
    <property type="entry name" value="Pili subunits"/>
    <property type="match status" value="1"/>
</dbReference>
<feature type="domain" description="DUF1559" evidence="2">
    <location>
        <begin position="65"/>
        <end position="144"/>
    </location>
</feature>
<dbReference type="OrthoDB" id="285651at2"/>
<dbReference type="Pfam" id="PF07596">
    <property type="entry name" value="SBP_bac_10"/>
    <property type="match status" value="1"/>
</dbReference>
<organism evidence="3 4">
    <name type="scientific">Blastopirellula marina</name>
    <dbReference type="NCBI Taxonomy" id="124"/>
    <lineage>
        <taxon>Bacteria</taxon>
        <taxon>Pseudomonadati</taxon>
        <taxon>Planctomycetota</taxon>
        <taxon>Planctomycetia</taxon>
        <taxon>Pirellulales</taxon>
        <taxon>Pirellulaceae</taxon>
        <taxon>Blastopirellula</taxon>
    </lineage>
</organism>
<keyword evidence="1" id="KW-0812">Transmembrane</keyword>
<evidence type="ECO:0000313" key="3">
    <source>
        <dbReference type="EMBL" id="PQO32125.1"/>
    </source>
</evidence>
<evidence type="ECO:0000313" key="4">
    <source>
        <dbReference type="Proteomes" id="UP000238322"/>
    </source>
</evidence>
<dbReference type="EMBL" id="PUHY01000012">
    <property type="protein sequence ID" value="PQO32125.1"/>
    <property type="molecule type" value="Genomic_DNA"/>
</dbReference>
<dbReference type="RefSeq" id="WP_105331137.1">
    <property type="nucleotide sequence ID" value="NZ_PUHY01000012.1"/>
</dbReference>
<dbReference type="Gene3D" id="3.30.700.10">
    <property type="entry name" value="Glycoprotein, Type 4 Pilin"/>
    <property type="match status" value="1"/>
</dbReference>
<dbReference type="InterPro" id="IPR011453">
    <property type="entry name" value="DUF1559"/>
</dbReference>
<dbReference type="PANTHER" id="PTHR30093">
    <property type="entry name" value="GENERAL SECRETION PATHWAY PROTEIN G"/>
    <property type="match status" value="1"/>
</dbReference>
<name>A0A2S8FIV9_9BACT</name>
<proteinExistence type="predicted"/>
<dbReference type="PANTHER" id="PTHR30093:SF2">
    <property type="entry name" value="TYPE II SECRETION SYSTEM PROTEIN H"/>
    <property type="match status" value="1"/>
</dbReference>